<dbReference type="SUPFAM" id="SSF54928">
    <property type="entry name" value="RNA-binding domain, RBD"/>
    <property type="match status" value="1"/>
</dbReference>
<keyword evidence="5" id="KW-1185">Reference proteome</keyword>
<dbReference type="InterPro" id="IPR012677">
    <property type="entry name" value="Nucleotide-bd_a/b_plait_sf"/>
</dbReference>
<proteinExistence type="predicted"/>
<name>A0ABN9T4J1_9DINO</name>
<reference evidence="4" key="1">
    <citation type="submission" date="2023-10" db="EMBL/GenBank/DDBJ databases">
        <authorList>
            <person name="Chen Y."/>
            <person name="Shah S."/>
            <person name="Dougan E. K."/>
            <person name="Thang M."/>
            <person name="Chan C."/>
        </authorList>
    </citation>
    <scope>NUCLEOTIDE SEQUENCE [LARGE SCALE GENOMIC DNA]</scope>
</reference>
<evidence type="ECO:0000313" key="5">
    <source>
        <dbReference type="Proteomes" id="UP001189429"/>
    </source>
</evidence>
<feature type="region of interest" description="Disordered" evidence="2">
    <location>
        <begin position="225"/>
        <end position="257"/>
    </location>
</feature>
<dbReference type="PROSITE" id="PS50102">
    <property type="entry name" value="RRM"/>
    <property type="match status" value="1"/>
</dbReference>
<dbReference type="Proteomes" id="UP001189429">
    <property type="component" value="Unassembled WGS sequence"/>
</dbReference>
<protein>
    <recommendedName>
        <fullName evidence="3">RRM domain-containing protein</fullName>
    </recommendedName>
</protein>
<accession>A0ABN9T4J1</accession>
<dbReference type="EMBL" id="CAUYUJ010014332">
    <property type="protein sequence ID" value="CAK0839899.1"/>
    <property type="molecule type" value="Genomic_DNA"/>
</dbReference>
<organism evidence="4 5">
    <name type="scientific">Prorocentrum cordatum</name>
    <dbReference type="NCBI Taxonomy" id="2364126"/>
    <lineage>
        <taxon>Eukaryota</taxon>
        <taxon>Sar</taxon>
        <taxon>Alveolata</taxon>
        <taxon>Dinophyceae</taxon>
        <taxon>Prorocentrales</taxon>
        <taxon>Prorocentraceae</taxon>
        <taxon>Prorocentrum</taxon>
    </lineage>
</organism>
<evidence type="ECO:0000313" key="4">
    <source>
        <dbReference type="EMBL" id="CAK0839899.1"/>
    </source>
</evidence>
<dbReference type="InterPro" id="IPR000504">
    <property type="entry name" value="RRM_dom"/>
</dbReference>
<dbReference type="Gene3D" id="3.30.70.330">
    <property type="match status" value="1"/>
</dbReference>
<gene>
    <name evidence="4" type="ORF">PCOR1329_LOCUS35462</name>
</gene>
<evidence type="ECO:0000259" key="3">
    <source>
        <dbReference type="PROSITE" id="PS50102"/>
    </source>
</evidence>
<dbReference type="InterPro" id="IPR035979">
    <property type="entry name" value="RBD_domain_sf"/>
</dbReference>
<comment type="caution">
    <text evidence="4">The sequence shown here is derived from an EMBL/GenBank/DDBJ whole genome shotgun (WGS) entry which is preliminary data.</text>
</comment>
<evidence type="ECO:0000256" key="1">
    <source>
        <dbReference type="PROSITE-ProRule" id="PRU00176"/>
    </source>
</evidence>
<dbReference type="InterPro" id="IPR007201">
    <property type="entry name" value="Mei2-like_Rrm_C"/>
</dbReference>
<evidence type="ECO:0000256" key="2">
    <source>
        <dbReference type="SAM" id="MobiDB-lite"/>
    </source>
</evidence>
<dbReference type="Pfam" id="PF04059">
    <property type="entry name" value="RRM_2"/>
    <property type="match status" value="1"/>
</dbReference>
<feature type="domain" description="RRM" evidence="3">
    <location>
        <begin position="80"/>
        <end position="165"/>
    </location>
</feature>
<keyword evidence="1" id="KW-0694">RNA-binding</keyword>
<sequence length="257" mass="29548">MLAFNGFGDWPVPSTKICSVDLSRTQGIEQNIRLYRNSAVMRDGVPEWFRPVLFDGTDRVPFPLPTRELQQMPHQCDERTTVILRNLPCSFQREDLIKEMDSKGFARLYNFVYVPADFRTHASKGYAFVNLVSTEEVQRFMLAFNGFRDWPVPSTKICSVDLSRTQGIERNIRLHQNSAIMGDEVPERFRPALFDGAVRVAFPEPARELQLIENQCDQRNTGLEQRCHGRRGPRSVQASVFRWDTTNPSHRAQGRAA</sequence>